<name>A0ABR0UQS2_REHGL</name>
<evidence type="ECO:0000313" key="4">
    <source>
        <dbReference type="Proteomes" id="UP001318860"/>
    </source>
</evidence>
<dbReference type="CDD" id="cd13999">
    <property type="entry name" value="STKc_MAP3K-like"/>
    <property type="match status" value="1"/>
</dbReference>
<dbReference type="PROSITE" id="PS00108">
    <property type="entry name" value="PROTEIN_KINASE_ST"/>
    <property type="match status" value="1"/>
</dbReference>
<sequence>MEETKDDTRPVEAPGQNTQWWPSGLIEKLRSISLVSSDETSSSKGSRGQHDVGSLAFQIASQTLWDTGKLAEPIPDGFYFVSPERRFKELFDTIPSIDELQTLDSEGLRPNVILVDTRKDKKLSMLKQLAITLVKGLNSNPSAMIKKIAGLVCDFFKRPKLETDHVKGALEEVSHALDSQGIHMLGHIKHGSCHSRAILFKVLADTVGLESMLMVGLPREGVMERTDTYKHISVIVVLNSVELLVDLGRNPGKLLPCSAKAVFLSHLSAGESDSAENDSYDSPIEPNSPLCGFSDQTEVEGLSHSEPNVANSFWRRSQKKVIAEQRTASSSPEHPFFRGHGRSLLGGRRHSFREYSNDINESRSAGASPVEARRRRRRCISMIPEIGDDTVREGVRLRLFLILNGMERRRVVREMNEILKRNRLPEEQVNSTLSCSTSGKDDNSDLRESVSRLSPDGHDGIYDPEQAIVTLPEWNIDFLRSQSNSCRNCRIRHPNVILFLGACMEPPRLSIVTEYMEMGSLYYLIHASAEHPTRGLMSIHRMKIVHRDLKSANCLVNKHWTVKICDFGLSRVLTTRPMKDSSSAGTPEWMAPELIRTQPFTEKCDIFSLGVIMWELCTLNRPWEGVPAVQVVYAVGNDGQRLEIPEGPLGKLIADCWAEPDERPSCQEVLSRLQECEYLMG</sequence>
<dbReference type="Gene3D" id="3.30.200.20">
    <property type="entry name" value="Phosphorylase Kinase, domain 1"/>
    <property type="match status" value="1"/>
</dbReference>
<dbReference type="InterPro" id="IPR001245">
    <property type="entry name" value="Ser-Thr/Tyr_kinase_cat_dom"/>
</dbReference>
<dbReference type="InterPro" id="IPR008271">
    <property type="entry name" value="Ser/Thr_kinase_AS"/>
</dbReference>
<dbReference type="Proteomes" id="UP001318860">
    <property type="component" value="Unassembled WGS sequence"/>
</dbReference>
<feature type="compositionally biased region" description="Basic and acidic residues" evidence="1">
    <location>
        <begin position="439"/>
        <end position="459"/>
    </location>
</feature>
<keyword evidence="4" id="KW-1185">Reference proteome</keyword>
<gene>
    <name evidence="3" type="ORF">DH2020_041981</name>
</gene>
<comment type="caution">
    <text evidence="3">The sequence shown here is derived from an EMBL/GenBank/DDBJ whole genome shotgun (WGS) entry which is preliminary data.</text>
</comment>
<feature type="region of interest" description="Disordered" evidence="1">
    <location>
        <begin position="429"/>
        <end position="459"/>
    </location>
</feature>
<organism evidence="3 4">
    <name type="scientific">Rehmannia glutinosa</name>
    <name type="common">Chinese foxglove</name>
    <dbReference type="NCBI Taxonomy" id="99300"/>
    <lineage>
        <taxon>Eukaryota</taxon>
        <taxon>Viridiplantae</taxon>
        <taxon>Streptophyta</taxon>
        <taxon>Embryophyta</taxon>
        <taxon>Tracheophyta</taxon>
        <taxon>Spermatophyta</taxon>
        <taxon>Magnoliopsida</taxon>
        <taxon>eudicotyledons</taxon>
        <taxon>Gunneridae</taxon>
        <taxon>Pentapetalae</taxon>
        <taxon>asterids</taxon>
        <taxon>lamiids</taxon>
        <taxon>Lamiales</taxon>
        <taxon>Orobanchaceae</taxon>
        <taxon>Rehmannieae</taxon>
        <taxon>Rehmannia</taxon>
    </lineage>
</organism>
<dbReference type="InterPro" id="IPR050167">
    <property type="entry name" value="Ser_Thr_protein_kinase"/>
</dbReference>
<dbReference type="InterPro" id="IPR011009">
    <property type="entry name" value="Kinase-like_dom_sf"/>
</dbReference>
<dbReference type="Pfam" id="PF14381">
    <property type="entry name" value="EDR1_CTR1_ARMC3_pept"/>
    <property type="match status" value="1"/>
</dbReference>
<evidence type="ECO:0000259" key="2">
    <source>
        <dbReference type="PROSITE" id="PS50011"/>
    </source>
</evidence>
<protein>
    <recommendedName>
        <fullName evidence="2">Protein kinase domain-containing protein</fullName>
    </recommendedName>
</protein>
<dbReference type="PANTHER" id="PTHR23257">
    <property type="entry name" value="SERINE-THREONINE PROTEIN KINASE"/>
    <property type="match status" value="1"/>
</dbReference>
<feature type="region of interest" description="Disordered" evidence="1">
    <location>
        <begin position="1"/>
        <end position="21"/>
    </location>
</feature>
<feature type="compositionally biased region" description="Polar residues" evidence="1">
    <location>
        <begin position="429"/>
        <end position="438"/>
    </location>
</feature>
<feature type="domain" description="Protein kinase" evidence="2">
    <location>
        <begin position="380"/>
        <end position="679"/>
    </location>
</feature>
<dbReference type="Gene3D" id="1.10.510.10">
    <property type="entry name" value="Transferase(Phosphotransferase) domain 1"/>
    <property type="match status" value="1"/>
</dbReference>
<evidence type="ECO:0000313" key="3">
    <source>
        <dbReference type="EMBL" id="KAK6124290.1"/>
    </source>
</evidence>
<dbReference type="InterPro" id="IPR000719">
    <property type="entry name" value="Prot_kinase_dom"/>
</dbReference>
<dbReference type="SMART" id="SM00220">
    <property type="entry name" value="S_TKc"/>
    <property type="match status" value="1"/>
</dbReference>
<dbReference type="InterPro" id="IPR055164">
    <property type="entry name" value="EDR1/CTR1/ARMC3-like_pept-like"/>
</dbReference>
<dbReference type="SUPFAM" id="SSF56112">
    <property type="entry name" value="Protein kinase-like (PK-like)"/>
    <property type="match status" value="1"/>
</dbReference>
<proteinExistence type="predicted"/>
<feature type="compositionally biased region" description="Basic and acidic residues" evidence="1">
    <location>
        <begin position="1"/>
        <end position="10"/>
    </location>
</feature>
<reference evidence="3 4" key="1">
    <citation type="journal article" date="2021" name="Comput. Struct. Biotechnol. J.">
        <title>De novo genome assembly of the potent medicinal plant Rehmannia glutinosa using nanopore technology.</title>
        <authorList>
            <person name="Ma L."/>
            <person name="Dong C."/>
            <person name="Song C."/>
            <person name="Wang X."/>
            <person name="Zheng X."/>
            <person name="Niu Y."/>
            <person name="Chen S."/>
            <person name="Feng W."/>
        </authorList>
    </citation>
    <scope>NUCLEOTIDE SEQUENCE [LARGE SCALE GENOMIC DNA]</scope>
    <source>
        <strain evidence="3">DH-2019</strain>
    </source>
</reference>
<accession>A0ABR0UQS2</accession>
<dbReference type="PROSITE" id="PS50011">
    <property type="entry name" value="PROTEIN_KINASE_DOM"/>
    <property type="match status" value="1"/>
</dbReference>
<dbReference type="PANTHER" id="PTHR23257:SF821">
    <property type="entry name" value="ATP BINDING PROTEIN"/>
    <property type="match status" value="1"/>
</dbReference>
<dbReference type="Pfam" id="PF07714">
    <property type="entry name" value="PK_Tyr_Ser-Thr"/>
    <property type="match status" value="1"/>
</dbReference>
<dbReference type="EMBL" id="JABTTQ020002411">
    <property type="protein sequence ID" value="KAK6124290.1"/>
    <property type="molecule type" value="Genomic_DNA"/>
</dbReference>
<evidence type="ECO:0000256" key="1">
    <source>
        <dbReference type="SAM" id="MobiDB-lite"/>
    </source>
</evidence>